<name>A0A165F0R8_9BASI</name>
<organism evidence="1 2">
    <name type="scientific">Calocera cornea HHB12733</name>
    <dbReference type="NCBI Taxonomy" id="1353952"/>
    <lineage>
        <taxon>Eukaryota</taxon>
        <taxon>Fungi</taxon>
        <taxon>Dikarya</taxon>
        <taxon>Basidiomycota</taxon>
        <taxon>Agaricomycotina</taxon>
        <taxon>Dacrymycetes</taxon>
        <taxon>Dacrymycetales</taxon>
        <taxon>Dacrymycetaceae</taxon>
        <taxon>Calocera</taxon>
    </lineage>
</organism>
<dbReference type="OrthoDB" id="3543113at2759"/>
<accession>A0A165F0R8</accession>
<dbReference type="EMBL" id="KV423986">
    <property type="protein sequence ID" value="KZT55942.1"/>
    <property type="molecule type" value="Genomic_DNA"/>
</dbReference>
<gene>
    <name evidence="1" type="ORF">CALCODRAFT_484372</name>
</gene>
<evidence type="ECO:0008006" key="3">
    <source>
        <dbReference type="Google" id="ProtNLM"/>
    </source>
</evidence>
<evidence type="ECO:0000313" key="2">
    <source>
        <dbReference type="Proteomes" id="UP000076842"/>
    </source>
</evidence>
<dbReference type="SUPFAM" id="SSF52047">
    <property type="entry name" value="RNI-like"/>
    <property type="match status" value="1"/>
</dbReference>
<evidence type="ECO:0000313" key="1">
    <source>
        <dbReference type="EMBL" id="KZT55942.1"/>
    </source>
</evidence>
<sequence length="387" mass="43252">MLKLLVSPLEELIVTGNSLPIVLEQDWNVPVTFLLAALPERCPMLRRLGLNIQATSLDHVGSFERAFSQLTHLTLLECDYIAYHPDVFVRVAQMSQLKKLRIGWSAEFLWPEFGPPLSLAEPHFVSLKSLCLDGSSTVLQDALGSIRCDLTELDVGINLTKSAERDALNTLASDISSYYPNLLTLHCRIMDASEQSEGTGSAHHPALLSSFLHCRRITCFGFSYNTTHSDREQLIQFGNEDIVAIARAWPGLTELRIDCPLADPMALTIDCLGDLARYCKELLSVELPMICADDVSIPPCKGSHERTVSLAFRISSFADAQTVALYLSALWPNIKWRHSCAYCREVQSLHEMLGYGKIMDRYEIGKVPKTAIVHLSPKYRVPFMVMP</sequence>
<dbReference type="Gene3D" id="3.80.10.10">
    <property type="entry name" value="Ribonuclease Inhibitor"/>
    <property type="match status" value="1"/>
</dbReference>
<protein>
    <recommendedName>
        <fullName evidence="3">F-box domain-containing protein</fullName>
    </recommendedName>
</protein>
<dbReference type="InParanoid" id="A0A165F0R8"/>
<reference evidence="1 2" key="1">
    <citation type="journal article" date="2016" name="Mol. Biol. Evol.">
        <title>Comparative Genomics of Early-Diverging Mushroom-Forming Fungi Provides Insights into the Origins of Lignocellulose Decay Capabilities.</title>
        <authorList>
            <person name="Nagy L.G."/>
            <person name="Riley R."/>
            <person name="Tritt A."/>
            <person name="Adam C."/>
            <person name="Daum C."/>
            <person name="Floudas D."/>
            <person name="Sun H."/>
            <person name="Yadav J.S."/>
            <person name="Pangilinan J."/>
            <person name="Larsson K.H."/>
            <person name="Matsuura K."/>
            <person name="Barry K."/>
            <person name="Labutti K."/>
            <person name="Kuo R."/>
            <person name="Ohm R.A."/>
            <person name="Bhattacharya S.S."/>
            <person name="Shirouzu T."/>
            <person name="Yoshinaga Y."/>
            <person name="Martin F.M."/>
            <person name="Grigoriev I.V."/>
            <person name="Hibbett D.S."/>
        </authorList>
    </citation>
    <scope>NUCLEOTIDE SEQUENCE [LARGE SCALE GENOMIC DNA]</scope>
    <source>
        <strain evidence="1 2">HHB12733</strain>
    </source>
</reference>
<dbReference type="Proteomes" id="UP000076842">
    <property type="component" value="Unassembled WGS sequence"/>
</dbReference>
<proteinExistence type="predicted"/>
<dbReference type="AlphaFoldDB" id="A0A165F0R8"/>
<dbReference type="InterPro" id="IPR032675">
    <property type="entry name" value="LRR_dom_sf"/>
</dbReference>
<keyword evidence="2" id="KW-1185">Reference proteome</keyword>